<dbReference type="SUPFAM" id="SSF103481">
    <property type="entry name" value="Multidrug resistance efflux transporter EmrE"/>
    <property type="match status" value="2"/>
</dbReference>
<feature type="transmembrane region" description="Helical" evidence="6">
    <location>
        <begin position="195"/>
        <end position="217"/>
    </location>
</feature>
<evidence type="ECO:0000256" key="5">
    <source>
        <dbReference type="ARBA" id="ARBA00023136"/>
    </source>
</evidence>
<comment type="similarity">
    <text evidence="2">Belongs to the EamA transporter family.</text>
</comment>
<dbReference type="InterPro" id="IPR050638">
    <property type="entry name" value="AA-Vitamin_Transporters"/>
</dbReference>
<evidence type="ECO:0000259" key="7">
    <source>
        <dbReference type="Pfam" id="PF00892"/>
    </source>
</evidence>
<feature type="transmembrane region" description="Helical" evidence="6">
    <location>
        <begin position="223"/>
        <end position="244"/>
    </location>
</feature>
<name>A0A4R6SPC0_LABRH</name>
<evidence type="ECO:0000256" key="2">
    <source>
        <dbReference type="ARBA" id="ARBA00007362"/>
    </source>
</evidence>
<accession>A0A4R6SPC0</accession>
<evidence type="ECO:0000313" key="9">
    <source>
        <dbReference type="Proteomes" id="UP000295444"/>
    </source>
</evidence>
<feature type="transmembrane region" description="Helical" evidence="6">
    <location>
        <begin position="20"/>
        <end position="41"/>
    </location>
</feature>
<feature type="transmembrane region" description="Helical" evidence="6">
    <location>
        <begin position="161"/>
        <end position="183"/>
    </location>
</feature>
<dbReference type="PANTHER" id="PTHR32322">
    <property type="entry name" value="INNER MEMBRANE TRANSPORTER"/>
    <property type="match status" value="1"/>
</dbReference>
<dbReference type="AlphaFoldDB" id="A0A4R6SPC0"/>
<keyword evidence="5 6" id="KW-0472">Membrane</keyword>
<dbReference type="EMBL" id="SNXZ01000001">
    <property type="protein sequence ID" value="TDQ05854.1"/>
    <property type="molecule type" value="Genomic_DNA"/>
</dbReference>
<dbReference type="PANTHER" id="PTHR32322:SF9">
    <property type="entry name" value="AMINO-ACID METABOLITE EFFLUX PUMP-RELATED"/>
    <property type="match status" value="1"/>
</dbReference>
<dbReference type="Proteomes" id="UP000295444">
    <property type="component" value="Unassembled WGS sequence"/>
</dbReference>
<feature type="transmembrane region" description="Helical" evidence="6">
    <location>
        <begin position="47"/>
        <end position="66"/>
    </location>
</feature>
<evidence type="ECO:0000313" key="8">
    <source>
        <dbReference type="EMBL" id="TDQ05854.1"/>
    </source>
</evidence>
<sequence>MCLVYVQSNVVAVRGGSGTVVRMGLLALMWGSSFLWIKMALGGFSPIQITAIRTVLGAVVLLVLCYSSGQRMPRGRRLWLDMVIVALFGNAVPFTLFAMSERSIDSGLAGVLNATTPLWATAIGIAIRTERDLRFVRVGGLLLGFAGTVVIFAPWEAGGFASWGALLSLLAAISYAISFTYIGKRISGRGVAPTALSAMQLTSAVGLTWVVVPFAGIEAVHPSWPSIIAVTLLGVFSTGFAFALNHRLIADEGATNASVTGYLLPIVSVLLGAITLHEPITLRVLAGMVVVLIGVGMTRLHRRAPSPVLTDEDAAAATRPA</sequence>
<feature type="transmembrane region" description="Helical" evidence="6">
    <location>
        <begin position="106"/>
        <end position="127"/>
    </location>
</feature>
<dbReference type="InterPro" id="IPR037185">
    <property type="entry name" value="EmrE-like"/>
</dbReference>
<keyword evidence="4 6" id="KW-1133">Transmembrane helix</keyword>
<feature type="domain" description="EamA" evidence="7">
    <location>
        <begin position="163"/>
        <end position="298"/>
    </location>
</feature>
<dbReference type="GO" id="GO:0016020">
    <property type="term" value="C:membrane"/>
    <property type="evidence" value="ECO:0007669"/>
    <property type="project" value="UniProtKB-SubCell"/>
</dbReference>
<evidence type="ECO:0000256" key="1">
    <source>
        <dbReference type="ARBA" id="ARBA00004141"/>
    </source>
</evidence>
<comment type="caution">
    <text evidence="8">The sequence shown here is derived from an EMBL/GenBank/DDBJ whole genome shotgun (WGS) entry which is preliminary data.</text>
</comment>
<dbReference type="Pfam" id="PF00892">
    <property type="entry name" value="EamA"/>
    <property type="match status" value="2"/>
</dbReference>
<proteinExistence type="inferred from homology"/>
<evidence type="ECO:0000256" key="3">
    <source>
        <dbReference type="ARBA" id="ARBA00022692"/>
    </source>
</evidence>
<protein>
    <submittedName>
        <fullName evidence="8">Drug/metabolite transporter (DMT)-like permease</fullName>
    </submittedName>
</protein>
<feature type="transmembrane region" description="Helical" evidence="6">
    <location>
        <begin position="78"/>
        <end position="100"/>
    </location>
</feature>
<feature type="transmembrane region" description="Helical" evidence="6">
    <location>
        <begin position="256"/>
        <end position="274"/>
    </location>
</feature>
<dbReference type="InterPro" id="IPR000620">
    <property type="entry name" value="EamA_dom"/>
</dbReference>
<feature type="domain" description="EamA" evidence="7">
    <location>
        <begin position="25"/>
        <end position="152"/>
    </location>
</feature>
<gene>
    <name evidence="8" type="ORF">EV186_1011832</name>
</gene>
<organism evidence="8 9">
    <name type="scientific">Labedaea rhizosphaerae</name>
    <dbReference type="NCBI Taxonomy" id="598644"/>
    <lineage>
        <taxon>Bacteria</taxon>
        <taxon>Bacillati</taxon>
        <taxon>Actinomycetota</taxon>
        <taxon>Actinomycetes</taxon>
        <taxon>Pseudonocardiales</taxon>
        <taxon>Pseudonocardiaceae</taxon>
        <taxon>Labedaea</taxon>
    </lineage>
</organism>
<feature type="transmembrane region" description="Helical" evidence="6">
    <location>
        <begin position="280"/>
        <end position="300"/>
    </location>
</feature>
<feature type="transmembrane region" description="Helical" evidence="6">
    <location>
        <begin position="134"/>
        <end position="155"/>
    </location>
</feature>
<reference evidence="8 9" key="1">
    <citation type="submission" date="2019-03" db="EMBL/GenBank/DDBJ databases">
        <title>Genomic Encyclopedia of Type Strains, Phase IV (KMG-IV): sequencing the most valuable type-strain genomes for metagenomic binning, comparative biology and taxonomic classification.</title>
        <authorList>
            <person name="Goeker M."/>
        </authorList>
    </citation>
    <scope>NUCLEOTIDE SEQUENCE [LARGE SCALE GENOMIC DNA]</scope>
    <source>
        <strain evidence="8 9">DSM 45361</strain>
    </source>
</reference>
<comment type="subcellular location">
    <subcellularLocation>
        <location evidence="1">Membrane</location>
        <topology evidence="1">Multi-pass membrane protein</topology>
    </subcellularLocation>
</comment>
<keyword evidence="3 6" id="KW-0812">Transmembrane</keyword>
<evidence type="ECO:0000256" key="4">
    <source>
        <dbReference type="ARBA" id="ARBA00022989"/>
    </source>
</evidence>
<keyword evidence="9" id="KW-1185">Reference proteome</keyword>
<evidence type="ECO:0000256" key="6">
    <source>
        <dbReference type="SAM" id="Phobius"/>
    </source>
</evidence>